<proteinExistence type="predicted"/>
<reference evidence="2 3" key="1">
    <citation type="journal article" date="2016" name="BMC Genomics">
        <title>Combined genomic and structural analyses of a cultured magnetotactic bacterium reveals its niche adaptation to a dynamic environment.</title>
        <authorList>
            <person name="Araujo A.C."/>
            <person name="Morillo V."/>
            <person name="Cypriano J."/>
            <person name="Teixeira L.C."/>
            <person name="Leao P."/>
            <person name="Lyra S."/>
            <person name="Almeida L.G."/>
            <person name="Bazylinski D.A."/>
            <person name="Vasconcellos A.T."/>
            <person name="Abreu F."/>
            <person name="Lins U."/>
        </authorList>
    </citation>
    <scope>NUCLEOTIDE SEQUENCE [LARGE SCALE GENOMIC DNA]</scope>
    <source>
        <strain evidence="2 3">IT-1</strain>
    </source>
</reference>
<name>A0A1Y2K8H3_9PROT</name>
<dbReference type="SUPFAM" id="SSF89447">
    <property type="entry name" value="AbrB/MazE/MraZ-like"/>
    <property type="match status" value="1"/>
</dbReference>
<accession>A0A1Y2K8H3</accession>
<evidence type="ECO:0000259" key="1">
    <source>
        <dbReference type="Pfam" id="PF04014"/>
    </source>
</evidence>
<dbReference type="GO" id="GO:0003677">
    <property type="term" value="F:DNA binding"/>
    <property type="evidence" value="ECO:0007669"/>
    <property type="project" value="InterPro"/>
</dbReference>
<evidence type="ECO:0000313" key="2">
    <source>
        <dbReference type="EMBL" id="OSM06929.1"/>
    </source>
</evidence>
<sequence length="62" mass="6907">MGVSLPAEVRRQYDIEVGDQVDISATKEGILLTKADAEYSECMALFHESVGRYGNAFRRLAK</sequence>
<evidence type="ECO:0000313" key="3">
    <source>
        <dbReference type="Proteomes" id="UP000194003"/>
    </source>
</evidence>
<dbReference type="Pfam" id="PF04014">
    <property type="entry name" value="MazE_antitoxin"/>
    <property type="match status" value="1"/>
</dbReference>
<keyword evidence="3" id="KW-1185">Reference proteome</keyword>
<dbReference type="AlphaFoldDB" id="A0A1Y2K8H3"/>
<gene>
    <name evidence="2" type="ORF">MAIT1_00185</name>
</gene>
<dbReference type="InterPro" id="IPR007159">
    <property type="entry name" value="SpoVT-AbrB_dom"/>
</dbReference>
<feature type="domain" description="SpoVT-AbrB" evidence="1">
    <location>
        <begin position="3"/>
        <end position="36"/>
    </location>
</feature>
<dbReference type="Gene3D" id="2.10.260.10">
    <property type="match status" value="1"/>
</dbReference>
<dbReference type="Proteomes" id="UP000194003">
    <property type="component" value="Unassembled WGS sequence"/>
</dbReference>
<dbReference type="InterPro" id="IPR037914">
    <property type="entry name" value="SpoVT-AbrB_sf"/>
</dbReference>
<comment type="caution">
    <text evidence="2">The sequence shown here is derived from an EMBL/GenBank/DDBJ whole genome shotgun (WGS) entry which is preliminary data.</text>
</comment>
<dbReference type="EMBL" id="LVJN01000015">
    <property type="protein sequence ID" value="OSM06929.1"/>
    <property type="molecule type" value="Genomic_DNA"/>
</dbReference>
<protein>
    <submittedName>
        <fullName evidence="2">Putative addiction module antidote</fullName>
    </submittedName>
</protein>
<organism evidence="2 3">
    <name type="scientific">Magnetofaba australis IT-1</name>
    <dbReference type="NCBI Taxonomy" id="1434232"/>
    <lineage>
        <taxon>Bacteria</taxon>
        <taxon>Pseudomonadati</taxon>
        <taxon>Pseudomonadota</taxon>
        <taxon>Magnetococcia</taxon>
        <taxon>Magnetococcales</taxon>
        <taxon>Magnetococcaceae</taxon>
        <taxon>Magnetofaba</taxon>
    </lineage>
</organism>